<dbReference type="Proteomes" id="UP000324104">
    <property type="component" value="Unassembled WGS sequence"/>
</dbReference>
<feature type="transmembrane region" description="Helical" evidence="2">
    <location>
        <begin position="106"/>
        <end position="124"/>
    </location>
</feature>
<keyword evidence="2" id="KW-0812">Transmembrane</keyword>
<feature type="compositionally biased region" description="Basic and acidic residues" evidence="1">
    <location>
        <begin position="1"/>
        <end position="15"/>
    </location>
</feature>
<name>A0A5D5AN29_9EURY</name>
<reference evidence="3 4" key="1">
    <citation type="submission" date="2019-08" db="EMBL/GenBank/DDBJ databases">
        <title>Archaea genome.</title>
        <authorList>
            <person name="Kajale S."/>
            <person name="Shouche Y."/>
            <person name="Deshpande N."/>
            <person name="Sharma A."/>
        </authorList>
    </citation>
    <scope>NUCLEOTIDE SEQUENCE [LARGE SCALE GENOMIC DNA]</scope>
    <source>
        <strain evidence="3 4">ESP3B_9</strain>
    </source>
</reference>
<keyword evidence="2" id="KW-0472">Membrane</keyword>
<keyword evidence="2" id="KW-1133">Transmembrane helix</keyword>
<feature type="transmembrane region" description="Helical" evidence="2">
    <location>
        <begin position="130"/>
        <end position="148"/>
    </location>
</feature>
<feature type="transmembrane region" description="Helical" evidence="2">
    <location>
        <begin position="155"/>
        <end position="176"/>
    </location>
</feature>
<evidence type="ECO:0000256" key="1">
    <source>
        <dbReference type="SAM" id="MobiDB-lite"/>
    </source>
</evidence>
<dbReference type="AlphaFoldDB" id="A0A5D5AN29"/>
<sequence length="214" mass="22095">MGERSDELTESRDADAPSTDDLLEETEQLLSETGGEPAPVDGEGRQTDSGSPSAEASTADADGSRSWWPFSRGDSSEGARTSDSASGRLSRLGPSRSLGEYFSPKAFLAVLALVSVGLFAGGTLLPIGALGRFVGLVVVTFLFGLLTSKRRYLELSVAGTAAGGLTTVLFDLPLAIAGSGRTLLAAGAAAGLVVSVLGYYFGRDLRDGLSRDIE</sequence>
<dbReference type="EMBL" id="VTAW01000003">
    <property type="protein sequence ID" value="TYT63268.1"/>
    <property type="molecule type" value="Genomic_DNA"/>
</dbReference>
<gene>
    <name evidence="3" type="ORF">FYC77_04140</name>
</gene>
<protein>
    <submittedName>
        <fullName evidence="3">DUF456 domain-containing protein</fullName>
    </submittedName>
</protein>
<accession>A0A5D5AN29</accession>
<organism evidence="3 4">
    <name type="scientific">Natrialba swarupiae</name>
    <dbReference type="NCBI Taxonomy" id="2448032"/>
    <lineage>
        <taxon>Archaea</taxon>
        <taxon>Methanobacteriati</taxon>
        <taxon>Methanobacteriota</taxon>
        <taxon>Stenosarchaea group</taxon>
        <taxon>Halobacteria</taxon>
        <taxon>Halobacteriales</taxon>
        <taxon>Natrialbaceae</taxon>
        <taxon>Natrialba</taxon>
    </lineage>
</organism>
<proteinExistence type="predicted"/>
<evidence type="ECO:0000313" key="3">
    <source>
        <dbReference type="EMBL" id="TYT63268.1"/>
    </source>
</evidence>
<comment type="caution">
    <text evidence="3">The sequence shown here is derived from an EMBL/GenBank/DDBJ whole genome shotgun (WGS) entry which is preliminary data.</text>
</comment>
<evidence type="ECO:0000256" key="2">
    <source>
        <dbReference type="SAM" id="Phobius"/>
    </source>
</evidence>
<feature type="transmembrane region" description="Helical" evidence="2">
    <location>
        <begin position="182"/>
        <end position="201"/>
    </location>
</feature>
<evidence type="ECO:0000313" key="4">
    <source>
        <dbReference type="Proteomes" id="UP000324104"/>
    </source>
</evidence>
<feature type="region of interest" description="Disordered" evidence="1">
    <location>
        <begin position="1"/>
        <end position="91"/>
    </location>
</feature>
<keyword evidence="4" id="KW-1185">Reference proteome</keyword>
<dbReference type="RefSeq" id="WP_149080244.1">
    <property type="nucleotide sequence ID" value="NZ_VTAW01000003.1"/>
</dbReference>
<feature type="compositionally biased region" description="Polar residues" evidence="1">
    <location>
        <begin position="47"/>
        <end position="56"/>
    </location>
</feature>